<evidence type="ECO:0000256" key="3">
    <source>
        <dbReference type="ARBA" id="ARBA00022516"/>
    </source>
</evidence>
<organism evidence="9 10">
    <name type="scientific">Actimicrobium antarcticum</name>
    <dbReference type="NCBI Taxonomy" id="1051899"/>
    <lineage>
        <taxon>Bacteria</taxon>
        <taxon>Pseudomonadati</taxon>
        <taxon>Pseudomonadota</taxon>
        <taxon>Betaproteobacteria</taxon>
        <taxon>Burkholderiales</taxon>
        <taxon>Oxalobacteraceae</taxon>
        <taxon>Actimicrobium</taxon>
    </lineage>
</organism>
<comment type="catalytic activity">
    <reaction evidence="8">
        <text>a 2,3-saturated acyl-[ACP] + NAD(+) = a (2E)-enoyl-[ACP] + NADH + H(+)</text>
        <dbReference type="Rhea" id="RHEA:10240"/>
        <dbReference type="Rhea" id="RHEA-COMP:9925"/>
        <dbReference type="Rhea" id="RHEA-COMP:9926"/>
        <dbReference type="ChEBI" id="CHEBI:15378"/>
        <dbReference type="ChEBI" id="CHEBI:57540"/>
        <dbReference type="ChEBI" id="CHEBI:57945"/>
        <dbReference type="ChEBI" id="CHEBI:78784"/>
        <dbReference type="ChEBI" id="CHEBI:78785"/>
        <dbReference type="EC" id="1.3.1.9"/>
    </reaction>
</comment>
<evidence type="ECO:0000256" key="1">
    <source>
        <dbReference type="ARBA" id="ARBA00005194"/>
    </source>
</evidence>
<keyword evidence="10" id="KW-1185">Reference proteome</keyword>
<dbReference type="NCBIfam" id="NF005717">
    <property type="entry name" value="PRK07533.1"/>
    <property type="match status" value="1"/>
</dbReference>
<comment type="similarity">
    <text evidence="2 8">Belongs to the short-chain dehydrogenases/reductases (SDR) family. FabI subfamily.</text>
</comment>
<dbReference type="PRINTS" id="PR00081">
    <property type="entry name" value="GDHRDH"/>
</dbReference>
<dbReference type="Gene3D" id="3.40.50.720">
    <property type="entry name" value="NAD(P)-binding Rossmann-like Domain"/>
    <property type="match status" value="1"/>
</dbReference>
<keyword evidence="8" id="KW-0520">NAD</keyword>
<evidence type="ECO:0000256" key="4">
    <source>
        <dbReference type="ARBA" id="ARBA00022832"/>
    </source>
</evidence>
<accession>A0ABP7ST42</accession>
<dbReference type="InterPro" id="IPR036291">
    <property type="entry name" value="NAD(P)-bd_dom_sf"/>
</dbReference>
<dbReference type="Pfam" id="PF13561">
    <property type="entry name" value="adh_short_C2"/>
    <property type="match status" value="1"/>
</dbReference>
<reference evidence="10" key="1">
    <citation type="journal article" date="2019" name="Int. J. Syst. Evol. Microbiol.">
        <title>The Global Catalogue of Microorganisms (GCM) 10K type strain sequencing project: providing services to taxonomists for standard genome sequencing and annotation.</title>
        <authorList>
            <consortium name="The Broad Institute Genomics Platform"/>
            <consortium name="The Broad Institute Genome Sequencing Center for Infectious Disease"/>
            <person name="Wu L."/>
            <person name="Ma J."/>
        </authorList>
    </citation>
    <scope>NUCLEOTIDE SEQUENCE [LARGE SCALE GENOMIC DNA]</scope>
    <source>
        <strain evidence="10">JCM 16673</strain>
    </source>
</reference>
<keyword evidence="4" id="KW-0276">Fatty acid metabolism</keyword>
<keyword evidence="7 8" id="KW-0275">Fatty acid biosynthesis</keyword>
<keyword evidence="3 8" id="KW-0444">Lipid biosynthesis</keyword>
<evidence type="ECO:0000256" key="5">
    <source>
        <dbReference type="ARBA" id="ARBA00023002"/>
    </source>
</evidence>
<dbReference type="PIRSF" id="PIRSF000094">
    <property type="entry name" value="Enoyl-ACP_rdct"/>
    <property type="match status" value="1"/>
</dbReference>
<evidence type="ECO:0000256" key="8">
    <source>
        <dbReference type="PIRNR" id="PIRNR000094"/>
    </source>
</evidence>
<evidence type="ECO:0000256" key="7">
    <source>
        <dbReference type="ARBA" id="ARBA00023160"/>
    </source>
</evidence>
<gene>
    <name evidence="9" type="primary">fabI_3</name>
    <name evidence="9" type="ORF">GCM10022212_08450</name>
</gene>
<sequence>MTATAPTASLATSLAASLGISPETSPTFSLSGKKGLILGFANEHSIAYGCAREAQRQGADLVASCVNEKALKWAQPLSQQLGIPLIPCDVEQPGALQALVDQAVAHLGHLDFVVHSIAWAPLDDLHGAVIDSSASGFARAMQISCHSFAELAKLCAPHMPHGGSFVTMTYLGADAAVPHYGMMGPVKAALESLVRYMAVELGPRGLRVHAVSPGPILTRAASGIANFDALMEQARRTAPLGRLVTLEEIGRLNAFLCSDASSGMTGQTIYVDAGCHAVA</sequence>
<dbReference type="CDD" id="cd05372">
    <property type="entry name" value="ENR_SDR"/>
    <property type="match status" value="1"/>
</dbReference>
<protein>
    <recommendedName>
        <fullName evidence="8">Enoyl-[acyl-carrier-protein] reductase [NADH]</fullName>
        <ecNumber evidence="8">1.3.1.9</ecNumber>
    </recommendedName>
</protein>
<dbReference type="EMBL" id="BAAAZE010000005">
    <property type="protein sequence ID" value="GAA4015822.1"/>
    <property type="molecule type" value="Genomic_DNA"/>
</dbReference>
<evidence type="ECO:0000256" key="2">
    <source>
        <dbReference type="ARBA" id="ARBA00009233"/>
    </source>
</evidence>
<dbReference type="RefSeq" id="WP_344761991.1">
    <property type="nucleotide sequence ID" value="NZ_BAAAZE010000005.1"/>
</dbReference>
<dbReference type="PANTHER" id="PTHR43159">
    <property type="entry name" value="ENOYL-[ACYL-CARRIER-PROTEIN] REDUCTASE"/>
    <property type="match status" value="1"/>
</dbReference>
<comment type="pathway">
    <text evidence="1">Lipid metabolism; fatty acid biosynthesis.</text>
</comment>
<dbReference type="PANTHER" id="PTHR43159:SF2">
    <property type="entry name" value="ENOYL-[ACYL-CARRIER-PROTEIN] REDUCTASE [NADH], CHLOROPLASTIC"/>
    <property type="match status" value="1"/>
</dbReference>
<keyword evidence="6" id="KW-0443">Lipid metabolism</keyword>
<evidence type="ECO:0000256" key="6">
    <source>
        <dbReference type="ARBA" id="ARBA00023098"/>
    </source>
</evidence>
<keyword evidence="5 8" id="KW-0560">Oxidoreductase</keyword>
<dbReference type="EC" id="1.3.1.9" evidence="8"/>
<proteinExistence type="inferred from homology"/>
<dbReference type="SUPFAM" id="SSF51735">
    <property type="entry name" value="NAD(P)-binding Rossmann-fold domains"/>
    <property type="match status" value="1"/>
</dbReference>
<evidence type="ECO:0000313" key="10">
    <source>
        <dbReference type="Proteomes" id="UP001501353"/>
    </source>
</evidence>
<dbReference type="Proteomes" id="UP001501353">
    <property type="component" value="Unassembled WGS sequence"/>
</dbReference>
<dbReference type="InterPro" id="IPR014358">
    <property type="entry name" value="Enoyl-ACP_Rdtase_NADH"/>
</dbReference>
<dbReference type="InterPro" id="IPR002347">
    <property type="entry name" value="SDR_fam"/>
</dbReference>
<evidence type="ECO:0000313" key="9">
    <source>
        <dbReference type="EMBL" id="GAA4015822.1"/>
    </source>
</evidence>
<name>A0ABP7ST42_9BURK</name>
<comment type="caution">
    <text evidence="9">The sequence shown here is derived from an EMBL/GenBank/DDBJ whole genome shotgun (WGS) entry which is preliminary data.</text>
</comment>